<dbReference type="InterPro" id="IPR010664">
    <property type="entry name" value="LipoPS_assembly_LptC-rel"/>
</dbReference>
<keyword evidence="2" id="KW-0997">Cell inner membrane</keyword>
<evidence type="ECO:0000256" key="2">
    <source>
        <dbReference type="ARBA" id="ARBA00022519"/>
    </source>
</evidence>
<dbReference type="Pfam" id="PF06835">
    <property type="entry name" value="LptC"/>
    <property type="match status" value="1"/>
</dbReference>
<comment type="caution">
    <text evidence="6">The sequence shown here is derived from an EMBL/GenBank/DDBJ whole genome shotgun (WGS) entry which is preliminary data.</text>
</comment>
<dbReference type="Proteomes" id="UP000186878">
    <property type="component" value="Unassembled WGS sequence"/>
</dbReference>
<keyword evidence="1" id="KW-1003">Cell membrane</keyword>
<accession>A0A1Q8SQV7</accession>
<organism evidence="6 7">
    <name type="scientific">Salinicola socius</name>
    <dbReference type="NCBI Taxonomy" id="404433"/>
    <lineage>
        <taxon>Bacteria</taxon>
        <taxon>Pseudomonadati</taxon>
        <taxon>Pseudomonadota</taxon>
        <taxon>Gammaproteobacteria</taxon>
        <taxon>Oceanospirillales</taxon>
        <taxon>Halomonadaceae</taxon>
        <taxon>Salinicola</taxon>
    </lineage>
</organism>
<protein>
    <submittedName>
        <fullName evidence="6">LPS export ABC transporter periplasmic protein LptC</fullName>
    </submittedName>
</protein>
<evidence type="ECO:0000256" key="1">
    <source>
        <dbReference type="ARBA" id="ARBA00022475"/>
    </source>
</evidence>
<evidence type="ECO:0000256" key="3">
    <source>
        <dbReference type="ARBA" id="ARBA00022692"/>
    </source>
</evidence>
<dbReference type="AlphaFoldDB" id="A0A1Q8SQV7"/>
<gene>
    <name evidence="6" type="ORF">BTW07_13005</name>
</gene>
<evidence type="ECO:0000256" key="5">
    <source>
        <dbReference type="ARBA" id="ARBA00023136"/>
    </source>
</evidence>
<dbReference type="GO" id="GO:0015221">
    <property type="term" value="F:lipopolysaccharide transmembrane transporter activity"/>
    <property type="evidence" value="ECO:0007669"/>
    <property type="project" value="InterPro"/>
</dbReference>
<dbReference type="PANTHER" id="PTHR37481">
    <property type="entry name" value="LIPOPOLYSACCHARIDE EXPORT SYSTEM PROTEIN LPTC"/>
    <property type="match status" value="1"/>
</dbReference>
<keyword evidence="7" id="KW-1185">Reference proteome</keyword>
<reference evidence="6 7" key="1">
    <citation type="submission" date="2016-12" db="EMBL/GenBank/DDBJ databases">
        <title>Draft genome sequences of strains Salinicola socius SMB35, Salinicola sp. MH3R3-1 and Chromohalobacter sp. SMB17 from the Verkhnekamsk potash mining region of Russia.</title>
        <authorList>
            <person name="Mavrodi D.V."/>
            <person name="Olsson B.E."/>
            <person name="Korsakova E.S."/>
            <person name="Pyankova A."/>
            <person name="Mavrodi O.V."/>
            <person name="Plotnikova E.G."/>
        </authorList>
    </citation>
    <scope>NUCLEOTIDE SEQUENCE [LARGE SCALE GENOMIC DNA]</scope>
    <source>
        <strain evidence="6 7">SMB35</strain>
    </source>
</reference>
<dbReference type="GO" id="GO:0030288">
    <property type="term" value="C:outer membrane-bounded periplasmic space"/>
    <property type="evidence" value="ECO:0007669"/>
    <property type="project" value="TreeGrafter"/>
</dbReference>
<dbReference type="EMBL" id="MSDO01000019">
    <property type="protein sequence ID" value="OLO03799.1"/>
    <property type="molecule type" value="Genomic_DNA"/>
</dbReference>
<dbReference type="InterPro" id="IPR026265">
    <property type="entry name" value="LptC"/>
</dbReference>
<proteinExistence type="predicted"/>
<evidence type="ECO:0000313" key="7">
    <source>
        <dbReference type="Proteomes" id="UP000186878"/>
    </source>
</evidence>
<dbReference type="STRING" id="404433.BTW07_13005"/>
<keyword evidence="5" id="KW-0472">Membrane</keyword>
<dbReference type="Gene3D" id="2.60.450.10">
    <property type="entry name" value="Lipopolysaccharide (LPS) transport protein A like domain"/>
    <property type="match status" value="1"/>
</dbReference>
<sequence length="203" mass="23480">MAKTARFQSPWWRRLGLLALLLTLGGGLTYLDQRGEDQKQPTIGNTTGEPDYYLEDASMTRFDQQGRAYQRLETPRLVHTPSDDIIRTEKPHGYLTDDQQRQWQVTSDTGRMSRSGEQLTLQGNARLVQPEQAWSLETRTLHYDNREAHAWSDTTSVLRQHSQSMRGDRFDAWINEDRMRLTDNVQGHLPQQPQSQQPKDQGS</sequence>
<dbReference type="RefSeq" id="WP_075570597.1">
    <property type="nucleotide sequence ID" value="NZ_MSDO01000019.1"/>
</dbReference>
<dbReference type="NCBIfam" id="TIGR04409">
    <property type="entry name" value="LptC_YrbK"/>
    <property type="match status" value="1"/>
</dbReference>
<evidence type="ECO:0000256" key="4">
    <source>
        <dbReference type="ARBA" id="ARBA00022989"/>
    </source>
</evidence>
<keyword evidence="3" id="KW-0812">Transmembrane</keyword>
<keyword evidence="4" id="KW-1133">Transmembrane helix</keyword>
<dbReference type="OrthoDB" id="6118108at2"/>
<dbReference type="InterPro" id="IPR052363">
    <property type="entry name" value="LPS_export_LptC"/>
</dbReference>
<name>A0A1Q8SQV7_9GAMM</name>
<dbReference type="GO" id="GO:0005886">
    <property type="term" value="C:plasma membrane"/>
    <property type="evidence" value="ECO:0007669"/>
    <property type="project" value="InterPro"/>
</dbReference>
<dbReference type="PANTHER" id="PTHR37481:SF1">
    <property type="entry name" value="LIPOPOLYSACCHARIDE EXPORT SYSTEM PROTEIN LPTC"/>
    <property type="match status" value="1"/>
</dbReference>
<dbReference type="GO" id="GO:0017089">
    <property type="term" value="F:glycolipid transfer activity"/>
    <property type="evidence" value="ECO:0007669"/>
    <property type="project" value="TreeGrafter"/>
</dbReference>
<evidence type="ECO:0000313" key="6">
    <source>
        <dbReference type="EMBL" id="OLO03799.1"/>
    </source>
</evidence>